<reference evidence="1 2" key="1">
    <citation type="submission" date="2015-04" db="EMBL/GenBank/DDBJ databases">
        <authorList>
            <person name="Syromyatnikov M.Y."/>
            <person name="Popov V.N."/>
        </authorList>
    </citation>
    <scope>NUCLEOTIDE SEQUENCE [LARGE SCALE GENOMIC DNA]</scope>
</reference>
<gene>
    <name evidence="1" type="ORF">CLUMA_CG008116</name>
</gene>
<dbReference type="AlphaFoldDB" id="A0A1J1I2S8"/>
<evidence type="ECO:0000313" key="1">
    <source>
        <dbReference type="EMBL" id="CRK94616.1"/>
    </source>
</evidence>
<protein>
    <submittedName>
        <fullName evidence="1">CLUMA_CG008116, isoform A</fullName>
    </submittedName>
</protein>
<proteinExistence type="predicted"/>
<sequence>MPKVRRSKKRPPEGWDLIEETLETSFPQTYKRFSHEKLRRMRNMKFVVLENGWDEKKNILVFYAVGSCQVQIFQL</sequence>
<accession>A0A1J1I2S8</accession>
<evidence type="ECO:0000313" key="2">
    <source>
        <dbReference type="Proteomes" id="UP000183832"/>
    </source>
</evidence>
<organism evidence="1 2">
    <name type="scientific">Clunio marinus</name>
    <dbReference type="NCBI Taxonomy" id="568069"/>
    <lineage>
        <taxon>Eukaryota</taxon>
        <taxon>Metazoa</taxon>
        <taxon>Ecdysozoa</taxon>
        <taxon>Arthropoda</taxon>
        <taxon>Hexapoda</taxon>
        <taxon>Insecta</taxon>
        <taxon>Pterygota</taxon>
        <taxon>Neoptera</taxon>
        <taxon>Endopterygota</taxon>
        <taxon>Diptera</taxon>
        <taxon>Nematocera</taxon>
        <taxon>Chironomoidea</taxon>
        <taxon>Chironomidae</taxon>
        <taxon>Clunio</taxon>
    </lineage>
</organism>
<dbReference type="EMBL" id="CVRI01000039">
    <property type="protein sequence ID" value="CRK94616.1"/>
    <property type="molecule type" value="Genomic_DNA"/>
</dbReference>
<keyword evidence="2" id="KW-1185">Reference proteome</keyword>
<dbReference type="Proteomes" id="UP000183832">
    <property type="component" value="Unassembled WGS sequence"/>
</dbReference>
<name>A0A1J1I2S8_9DIPT</name>